<evidence type="ECO:0000256" key="1">
    <source>
        <dbReference type="SAM" id="MobiDB-lite"/>
    </source>
</evidence>
<proteinExistence type="predicted"/>
<gene>
    <name evidence="2" type="ORF">PMACD_LOCUS4131</name>
</gene>
<keyword evidence="3" id="KW-1185">Reference proteome</keyword>
<dbReference type="AlphaFoldDB" id="A0A821PTW4"/>
<organism evidence="2 3">
    <name type="scientific">Pieris macdunnoughi</name>
    <dbReference type="NCBI Taxonomy" id="345717"/>
    <lineage>
        <taxon>Eukaryota</taxon>
        <taxon>Metazoa</taxon>
        <taxon>Ecdysozoa</taxon>
        <taxon>Arthropoda</taxon>
        <taxon>Hexapoda</taxon>
        <taxon>Insecta</taxon>
        <taxon>Pterygota</taxon>
        <taxon>Neoptera</taxon>
        <taxon>Endopterygota</taxon>
        <taxon>Lepidoptera</taxon>
        <taxon>Glossata</taxon>
        <taxon>Ditrysia</taxon>
        <taxon>Papilionoidea</taxon>
        <taxon>Pieridae</taxon>
        <taxon>Pierinae</taxon>
        <taxon>Pieris</taxon>
    </lineage>
</organism>
<evidence type="ECO:0000313" key="3">
    <source>
        <dbReference type="Proteomes" id="UP000663880"/>
    </source>
</evidence>
<accession>A0A821PTW4</accession>
<protein>
    <submittedName>
        <fullName evidence="2">Uncharacterized protein</fullName>
    </submittedName>
</protein>
<dbReference type="Proteomes" id="UP000663880">
    <property type="component" value="Unassembled WGS sequence"/>
</dbReference>
<feature type="region of interest" description="Disordered" evidence="1">
    <location>
        <begin position="118"/>
        <end position="151"/>
    </location>
</feature>
<sequence>MRSSSRLFSYKLVVCTDNTYEFEVLEPTASAWAPPPACGREAAALGRATCHGERARSSRLGHRLAVASPSYCLAADGGGARCTAPLHSACPLPLPPPPTPAPPRTIFRIGREKSIVQRAPNNFGKTHGALASSPSRPERLAARPVRRSGAT</sequence>
<evidence type="ECO:0000313" key="2">
    <source>
        <dbReference type="EMBL" id="CAF4812600.1"/>
    </source>
</evidence>
<name>A0A821PTW4_9NEOP</name>
<reference evidence="2" key="1">
    <citation type="submission" date="2021-02" db="EMBL/GenBank/DDBJ databases">
        <authorList>
            <person name="Steward A R."/>
        </authorList>
    </citation>
    <scope>NUCLEOTIDE SEQUENCE</scope>
</reference>
<comment type="caution">
    <text evidence="2">The sequence shown here is derived from an EMBL/GenBank/DDBJ whole genome shotgun (WGS) entry which is preliminary data.</text>
</comment>
<dbReference type="OrthoDB" id="7453092at2759"/>
<dbReference type="EMBL" id="CAJOBZ010000007">
    <property type="protein sequence ID" value="CAF4812600.1"/>
    <property type="molecule type" value="Genomic_DNA"/>
</dbReference>